<organism evidence="1">
    <name type="scientific">Anguilla anguilla</name>
    <name type="common">European freshwater eel</name>
    <name type="synonym">Muraena anguilla</name>
    <dbReference type="NCBI Taxonomy" id="7936"/>
    <lineage>
        <taxon>Eukaryota</taxon>
        <taxon>Metazoa</taxon>
        <taxon>Chordata</taxon>
        <taxon>Craniata</taxon>
        <taxon>Vertebrata</taxon>
        <taxon>Euteleostomi</taxon>
        <taxon>Actinopterygii</taxon>
        <taxon>Neopterygii</taxon>
        <taxon>Teleostei</taxon>
        <taxon>Anguilliformes</taxon>
        <taxon>Anguillidae</taxon>
        <taxon>Anguilla</taxon>
    </lineage>
</organism>
<name>A0A0E9XI86_ANGAN</name>
<reference evidence="1" key="1">
    <citation type="submission" date="2014-11" db="EMBL/GenBank/DDBJ databases">
        <authorList>
            <person name="Amaro Gonzalez C."/>
        </authorList>
    </citation>
    <scope>NUCLEOTIDE SEQUENCE</scope>
</reference>
<protein>
    <submittedName>
        <fullName evidence="1">Uncharacterized protein</fullName>
    </submittedName>
</protein>
<dbReference type="EMBL" id="GBXM01007032">
    <property type="protein sequence ID" value="JAI01546.1"/>
    <property type="molecule type" value="Transcribed_RNA"/>
</dbReference>
<evidence type="ECO:0000313" key="1">
    <source>
        <dbReference type="EMBL" id="JAI01546.1"/>
    </source>
</evidence>
<accession>A0A0E9XI86</accession>
<proteinExistence type="predicted"/>
<dbReference type="AlphaFoldDB" id="A0A0E9XI86"/>
<sequence>MGANENWTIESSGSVLTVDRDSRCC</sequence>
<reference evidence="1" key="2">
    <citation type="journal article" date="2015" name="Fish Shellfish Immunol.">
        <title>Early steps in the European eel (Anguilla anguilla)-Vibrio vulnificus interaction in the gills: Role of the RtxA13 toxin.</title>
        <authorList>
            <person name="Callol A."/>
            <person name="Pajuelo D."/>
            <person name="Ebbesson L."/>
            <person name="Teles M."/>
            <person name="MacKenzie S."/>
            <person name="Amaro C."/>
        </authorList>
    </citation>
    <scope>NUCLEOTIDE SEQUENCE</scope>
</reference>